<keyword evidence="9" id="KW-0812">Transmembrane</keyword>
<keyword evidence="3" id="KW-0597">Phosphoprotein</keyword>
<keyword evidence="5" id="KW-0547">Nucleotide-binding</keyword>
<dbReference type="CDD" id="cd00082">
    <property type="entry name" value="HisKA"/>
    <property type="match status" value="1"/>
</dbReference>
<dbReference type="InterPro" id="IPR004358">
    <property type="entry name" value="Sig_transdc_His_kin-like_C"/>
</dbReference>
<dbReference type="Proteomes" id="UP000269669">
    <property type="component" value="Unassembled WGS sequence"/>
</dbReference>
<evidence type="ECO:0000256" key="1">
    <source>
        <dbReference type="ARBA" id="ARBA00000085"/>
    </source>
</evidence>
<accession>A0A3R9R4E2</accession>
<keyword evidence="4" id="KW-0808">Transferase</keyword>
<dbReference type="Gene3D" id="1.10.287.130">
    <property type="match status" value="1"/>
</dbReference>
<keyword evidence="7" id="KW-0067">ATP-binding</keyword>
<dbReference type="GO" id="GO:0005524">
    <property type="term" value="F:ATP binding"/>
    <property type="evidence" value="ECO:0007669"/>
    <property type="project" value="UniProtKB-KW"/>
</dbReference>
<evidence type="ECO:0000313" key="12">
    <source>
        <dbReference type="Proteomes" id="UP000269669"/>
    </source>
</evidence>
<dbReference type="Pfam" id="PF02518">
    <property type="entry name" value="HATPase_c"/>
    <property type="match status" value="1"/>
</dbReference>
<dbReference type="InterPro" id="IPR003594">
    <property type="entry name" value="HATPase_dom"/>
</dbReference>
<keyword evidence="8" id="KW-0902">Two-component regulatory system</keyword>
<evidence type="ECO:0000256" key="4">
    <source>
        <dbReference type="ARBA" id="ARBA00022679"/>
    </source>
</evidence>
<dbReference type="AlphaFoldDB" id="A0A3R9R4E2"/>
<evidence type="ECO:0000256" key="9">
    <source>
        <dbReference type="SAM" id="Phobius"/>
    </source>
</evidence>
<evidence type="ECO:0000259" key="10">
    <source>
        <dbReference type="PROSITE" id="PS50109"/>
    </source>
</evidence>
<dbReference type="Pfam" id="PF00512">
    <property type="entry name" value="HisKA"/>
    <property type="match status" value="1"/>
</dbReference>
<evidence type="ECO:0000256" key="7">
    <source>
        <dbReference type="ARBA" id="ARBA00022840"/>
    </source>
</evidence>
<feature type="domain" description="Histidine kinase" evidence="10">
    <location>
        <begin position="234"/>
        <end position="448"/>
    </location>
</feature>
<gene>
    <name evidence="11" type="ORF">EDE15_3193</name>
</gene>
<evidence type="ECO:0000313" key="11">
    <source>
        <dbReference type="EMBL" id="RSL17657.1"/>
    </source>
</evidence>
<comment type="catalytic activity">
    <reaction evidence="1">
        <text>ATP + protein L-histidine = ADP + protein N-phospho-L-histidine.</text>
        <dbReference type="EC" id="2.7.13.3"/>
    </reaction>
</comment>
<protein>
    <recommendedName>
        <fullName evidence="2">histidine kinase</fullName>
        <ecNumber evidence="2">2.7.13.3</ecNumber>
    </recommendedName>
</protein>
<dbReference type="SMART" id="SM00388">
    <property type="entry name" value="HisKA"/>
    <property type="match status" value="1"/>
</dbReference>
<keyword evidence="9" id="KW-1133">Transmembrane helix</keyword>
<dbReference type="EMBL" id="RSDW01000001">
    <property type="protein sequence ID" value="RSL17657.1"/>
    <property type="molecule type" value="Genomic_DNA"/>
</dbReference>
<dbReference type="PROSITE" id="PS50109">
    <property type="entry name" value="HIS_KIN"/>
    <property type="match status" value="1"/>
</dbReference>
<dbReference type="OrthoDB" id="110871at2"/>
<dbReference type="InterPro" id="IPR003661">
    <property type="entry name" value="HisK_dim/P_dom"/>
</dbReference>
<dbReference type="InterPro" id="IPR036890">
    <property type="entry name" value="HATPase_C_sf"/>
</dbReference>
<organism evidence="11 12">
    <name type="scientific">Edaphobacter aggregans</name>
    <dbReference type="NCBI Taxonomy" id="570835"/>
    <lineage>
        <taxon>Bacteria</taxon>
        <taxon>Pseudomonadati</taxon>
        <taxon>Acidobacteriota</taxon>
        <taxon>Terriglobia</taxon>
        <taxon>Terriglobales</taxon>
        <taxon>Acidobacteriaceae</taxon>
        <taxon>Edaphobacter</taxon>
    </lineage>
</organism>
<name>A0A3R9R4E2_9BACT</name>
<evidence type="ECO:0000256" key="6">
    <source>
        <dbReference type="ARBA" id="ARBA00022777"/>
    </source>
</evidence>
<dbReference type="InterPro" id="IPR005467">
    <property type="entry name" value="His_kinase_dom"/>
</dbReference>
<sequence>MQVEMSAVWKMAALHWACPGAIACLTGAVWLLRQQVRIQVAARRRDRRVRGEIEAYARLDLRLLADGDVRALSRMVCRVVAEKSRFYRAAMLVRDADGRLYVAGSTGMDDKTAHAIQQWGERADKEEQCGSAAAEYMDHIGAKSFAVVLGESASGVGAERAIVIPIDTTGGRMVGALVVCVDGMIFLPRKEVVDAMAPLEALVVKLGRAMENAALAERLLRAEKLAGLGLLAGGVAHALNNPLTAVMGFAELIADTTQDSRVEKDARTIVQEAQRMRETVESLLNFWRPGSQSDEMVRMTAVVEDLASACRETLEKRGVRLVVQVGDDVPAIRGNREKLRQVMEHLLNNAAQAIASSPNDDAGFEHAIRVTVSHDARGLHVIVSDTGPGFRQPGRAFDPFYTTRQPGEGTGLGLSICYGIVREHGGEISAFNLHPRGAAVVLELPVADFFVEDFAGAGQVVA</sequence>
<dbReference type="RefSeq" id="WP_125486120.1">
    <property type="nucleotide sequence ID" value="NZ_RSDW01000001.1"/>
</dbReference>
<keyword evidence="12" id="KW-1185">Reference proteome</keyword>
<keyword evidence="6" id="KW-0418">Kinase</keyword>
<dbReference type="PANTHER" id="PTHR43065:SF10">
    <property type="entry name" value="PEROXIDE STRESS-ACTIVATED HISTIDINE KINASE MAK3"/>
    <property type="match status" value="1"/>
</dbReference>
<dbReference type="SMART" id="SM00387">
    <property type="entry name" value="HATPase_c"/>
    <property type="match status" value="1"/>
</dbReference>
<reference evidence="11 12" key="1">
    <citation type="submission" date="2018-12" db="EMBL/GenBank/DDBJ databases">
        <title>Sequencing of bacterial isolates from soil warming experiment in Harvard Forest, Massachusetts, USA.</title>
        <authorList>
            <person name="Deangelis K."/>
        </authorList>
    </citation>
    <scope>NUCLEOTIDE SEQUENCE [LARGE SCALE GENOMIC DNA]</scope>
    <source>
        <strain evidence="11 12">EB153</strain>
    </source>
</reference>
<evidence type="ECO:0000256" key="2">
    <source>
        <dbReference type="ARBA" id="ARBA00012438"/>
    </source>
</evidence>
<evidence type="ECO:0000256" key="5">
    <source>
        <dbReference type="ARBA" id="ARBA00022741"/>
    </source>
</evidence>
<dbReference type="SUPFAM" id="SSF47384">
    <property type="entry name" value="Homodimeric domain of signal transducing histidine kinase"/>
    <property type="match status" value="1"/>
</dbReference>
<evidence type="ECO:0000256" key="3">
    <source>
        <dbReference type="ARBA" id="ARBA00022553"/>
    </source>
</evidence>
<dbReference type="GO" id="GO:0000155">
    <property type="term" value="F:phosphorelay sensor kinase activity"/>
    <property type="evidence" value="ECO:0007669"/>
    <property type="project" value="InterPro"/>
</dbReference>
<feature type="transmembrane region" description="Helical" evidence="9">
    <location>
        <begin position="12"/>
        <end position="32"/>
    </location>
</feature>
<dbReference type="SUPFAM" id="SSF55874">
    <property type="entry name" value="ATPase domain of HSP90 chaperone/DNA topoisomerase II/histidine kinase"/>
    <property type="match status" value="1"/>
</dbReference>
<comment type="caution">
    <text evidence="11">The sequence shown here is derived from an EMBL/GenBank/DDBJ whole genome shotgun (WGS) entry which is preliminary data.</text>
</comment>
<dbReference type="InterPro" id="IPR036097">
    <property type="entry name" value="HisK_dim/P_sf"/>
</dbReference>
<dbReference type="PANTHER" id="PTHR43065">
    <property type="entry name" value="SENSOR HISTIDINE KINASE"/>
    <property type="match status" value="1"/>
</dbReference>
<evidence type="ECO:0000256" key="8">
    <source>
        <dbReference type="ARBA" id="ARBA00023012"/>
    </source>
</evidence>
<dbReference type="Gene3D" id="3.30.565.10">
    <property type="entry name" value="Histidine kinase-like ATPase, C-terminal domain"/>
    <property type="match status" value="1"/>
</dbReference>
<proteinExistence type="predicted"/>
<dbReference type="PRINTS" id="PR00344">
    <property type="entry name" value="BCTRLSENSOR"/>
</dbReference>
<dbReference type="EC" id="2.7.13.3" evidence="2"/>
<keyword evidence="9" id="KW-0472">Membrane</keyword>